<evidence type="ECO:0000313" key="3">
    <source>
        <dbReference type="Proteomes" id="UP000010959"/>
    </source>
</evidence>
<comment type="caution">
    <text evidence="2">The sequence shown here is derived from an EMBL/GenBank/DDBJ whole genome shotgun (WGS) entry which is preliminary data.</text>
</comment>
<proteinExistence type="predicted"/>
<dbReference type="Proteomes" id="UP000010959">
    <property type="component" value="Unassembled WGS sequence"/>
</dbReference>
<reference evidence="2 3" key="1">
    <citation type="journal article" date="2013" name="Mar. Genomics">
        <title>Expression of sulfatases in Rhodopirellula baltica and the diversity of sulfatases in the genus Rhodopirellula.</title>
        <authorList>
            <person name="Wegner C.E."/>
            <person name="Richter-Heitmann T."/>
            <person name="Klindworth A."/>
            <person name="Klockow C."/>
            <person name="Richter M."/>
            <person name="Achstetter T."/>
            <person name="Glockner F.O."/>
            <person name="Harder J."/>
        </authorList>
    </citation>
    <scope>NUCLEOTIDE SEQUENCE [LARGE SCALE GENOMIC DNA]</scope>
    <source>
        <strain evidence="2 3">SWK14</strain>
    </source>
</reference>
<keyword evidence="1" id="KW-0472">Membrane</keyword>
<dbReference type="RefSeq" id="WP_007336984.1">
    <property type="nucleotide sequence ID" value="NZ_AMWG01000037.1"/>
</dbReference>
<sequence>MACLGVTVGTIRNGRYGFIVGAFAGAIAGWLLPVVLGLLYFLYLLVTGEDIMPVPS</sequence>
<dbReference type="EMBL" id="AMWG01000037">
    <property type="protein sequence ID" value="ELP34299.1"/>
    <property type="molecule type" value="Genomic_DNA"/>
</dbReference>
<feature type="transmembrane region" description="Helical" evidence="1">
    <location>
        <begin position="18"/>
        <end position="46"/>
    </location>
</feature>
<dbReference type="AlphaFoldDB" id="L7CJ59"/>
<dbReference type="PATRIC" id="fig|993516.3.peg.1988"/>
<name>L7CJ59_RHOBT</name>
<gene>
    <name evidence="2" type="ORF">RBSWK_01861</name>
</gene>
<protein>
    <submittedName>
        <fullName evidence="2">Uncharacterized protein</fullName>
    </submittedName>
</protein>
<organism evidence="2 3">
    <name type="scientific">Rhodopirellula baltica SWK14</name>
    <dbReference type="NCBI Taxonomy" id="993516"/>
    <lineage>
        <taxon>Bacteria</taxon>
        <taxon>Pseudomonadati</taxon>
        <taxon>Planctomycetota</taxon>
        <taxon>Planctomycetia</taxon>
        <taxon>Pirellulales</taxon>
        <taxon>Pirellulaceae</taxon>
        <taxon>Rhodopirellula</taxon>
    </lineage>
</organism>
<evidence type="ECO:0000256" key="1">
    <source>
        <dbReference type="SAM" id="Phobius"/>
    </source>
</evidence>
<evidence type="ECO:0000313" key="2">
    <source>
        <dbReference type="EMBL" id="ELP34299.1"/>
    </source>
</evidence>
<accession>L7CJ59</accession>
<keyword evidence="1" id="KW-1133">Transmembrane helix</keyword>
<keyword evidence="1" id="KW-0812">Transmembrane</keyword>